<organism evidence="2">
    <name type="scientific">uncultured marine group II/III euryarchaeote KM3_161_F10</name>
    <dbReference type="NCBI Taxonomy" id="1457915"/>
    <lineage>
        <taxon>Archaea</taxon>
        <taxon>Methanobacteriati</taxon>
        <taxon>Methanobacteriota</taxon>
        <taxon>environmental samples</taxon>
    </lineage>
</organism>
<protein>
    <submittedName>
        <fullName evidence="2">Uncharacterized protein</fullName>
    </submittedName>
</protein>
<evidence type="ECO:0000256" key="1">
    <source>
        <dbReference type="SAM" id="MobiDB-lite"/>
    </source>
</evidence>
<dbReference type="EMBL" id="KF900672">
    <property type="protein sequence ID" value="AIF03154.1"/>
    <property type="molecule type" value="Genomic_DNA"/>
</dbReference>
<name>A0A075GGW3_9EURY</name>
<proteinExistence type="predicted"/>
<accession>A0A075GGW3</accession>
<dbReference type="AlphaFoldDB" id="A0A075GGW3"/>
<reference evidence="2" key="1">
    <citation type="journal article" date="2014" name="Genome Biol. Evol.">
        <title>Pangenome evidence for extensive interdomain horizontal transfer affecting lineage core and shell genes in uncultured planktonic thaumarchaeota and euryarchaeota.</title>
        <authorList>
            <person name="Deschamps P."/>
            <person name="Zivanovic Y."/>
            <person name="Moreira D."/>
            <person name="Rodriguez-Valera F."/>
            <person name="Lopez-Garcia P."/>
        </authorList>
    </citation>
    <scope>NUCLEOTIDE SEQUENCE</scope>
</reference>
<sequence>MDPRFVVVSLLLLTATPSCQEPNPARTIVSLQLDWDGEQAWVYLYSTPRARMDNLTIAFGNDTLREPEVYALQRATDAVEFSLTVEAELSGVSWGFSGNITLEDQGLEEPEYHALVEIPVEEGEPDEEDWGLPRSRPLERLP</sequence>
<feature type="compositionally biased region" description="Acidic residues" evidence="1">
    <location>
        <begin position="120"/>
        <end position="130"/>
    </location>
</feature>
<feature type="region of interest" description="Disordered" evidence="1">
    <location>
        <begin position="120"/>
        <end position="142"/>
    </location>
</feature>
<evidence type="ECO:0000313" key="2">
    <source>
        <dbReference type="EMBL" id="AIF03154.1"/>
    </source>
</evidence>